<dbReference type="EMBL" id="MLHV01000024">
    <property type="protein sequence ID" value="OHT93321.1"/>
    <property type="molecule type" value="Genomic_DNA"/>
</dbReference>
<protein>
    <recommendedName>
        <fullName evidence="3">SAV-6107-like HEPN domain-containing protein</fullName>
    </recommendedName>
</protein>
<gene>
    <name evidence="1" type="ORF">BKG61_22335</name>
</gene>
<evidence type="ECO:0000313" key="1">
    <source>
        <dbReference type="EMBL" id="OHT93321.1"/>
    </source>
</evidence>
<dbReference type="STRING" id="1908205.BKG60_27530"/>
<sequence>MSATELLRHAQRIVKQSRADGLSSRMAAFLARQALEEIIELRCAGVGAPAPWANTRSQLVVLRSLDTEEAADGAAIAWNRLSAACHVHAFELQPSAAEIEYLCGVVESLLPDSVPP</sequence>
<reference evidence="1 2" key="1">
    <citation type="submission" date="2016-10" db="EMBL/GenBank/DDBJ databases">
        <title>Evaluation of Human, Animal and Environmental Mycobacterium chelonae Isolates by Core Genome Phylogenomic Analysis, Targeted Gene Comparison, and Anti-microbial Susceptibility Patterns: A Tale of Mistaken Identities.</title>
        <authorList>
            <person name="Fogelson S.B."/>
            <person name="Camus A.C."/>
            <person name="Lorenz W."/>
            <person name="Vasireddy R."/>
            <person name="Vasireddy S."/>
            <person name="Smith T."/>
            <person name="Brown-Elliott B.A."/>
            <person name="Wallace R.J.Jr."/>
            <person name="Hasan N.A."/>
            <person name="Reischl U."/>
            <person name="Sanchez S."/>
        </authorList>
    </citation>
    <scope>NUCLEOTIDE SEQUENCE [LARGE SCALE GENOMIC DNA]</scope>
    <source>
        <strain evidence="1 2">24999</strain>
    </source>
</reference>
<proteinExistence type="predicted"/>
<organism evidence="1 2">
    <name type="scientific">Mycobacterium syngnathidarum</name>
    <dbReference type="NCBI Taxonomy" id="1908205"/>
    <lineage>
        <taxon>Bacteria</taxon>
        <taxon>Bacillati</taxon>
        <taxon>Actinomycetota</taxon>
        <taxon>Actinomycetes</taxon>
        <taxon>Mycobacteriales</taxon>
        <taxon>Mycobacteriaceae</taxon>
        <taxon>Mycobacterium</taxon>
    </lineage>
</organism>
<evidence type="ECO:0000313" key="2">
    <source>
        <dbReference type="Proteomes" id="UP000179636"/>
    </source>
</evidence>
<keyword evidence="2" id="KW-1185">Reference proteome</keyword>
<dbReference type="AlphaFoldDB" id="A0A1Q9W3W7"/>
<comment type="caution">
    <text evidence="1">The sequence shown here is derived from an EMBL/GenBank/DDBJ whole genome shotgun (WGS) entry which is preliminary data.</text>
</comment>
<accession>A0A1Q9W3W7</accession>
<dbReference type="OrthoDB" id="4322177at2"/>
<name>A0A1Q9W3W7_9MYCO</name>
<evidence type="ECO:0008006" key="3">
    <source>
        <dbReference type="Google" id="ProtNLM"/>
    </source>
</evidence>
<dbReference type="Proteomes" id="UP000179636">
    <property type="component" value="Unassembled WGS sequence"/>
</dbReference>
<dbReference type="RefSeq" id="WP_070946300.1">
    <property type="nucleotide sequence ID" value="NZ_MLCL01000089.1"/>
</dbReference>
<accession>A0A1S1JWR0</accession>